<dbReference type="PANTHER" id="PTHR34990:SF1">
    <property type="entry name" value="UDP-2,3-DIACYLGLUCOSAMINE HYDROLASE"/>
    <property type="match status" value="1"/>
</dbReference>
<dbReference type="NCBIfam" id="NF003743">
    <property type="entry name" value="PRK05340.1"/>
    <property type="match status" value="1"/>
</dbReference>
<keyword evidence="4 10" id="KW-0441">Lipid A biosynthesis</keyword>
<feature type="binding site" evidence="10">
    <location>
        <position position="212"/>
    </location>
    <ligand>
        <name>Mn(2+)</name>
        <dbReference type="ChEBI" id="CHEBI:29035"/>
        <label>2</label>
    </ligand>
</feature>
<dbReference type="InterPro" id="IPR043461">
    <property type="entry name" value="LpxH-like"/>
</dbReference>
<feature type="binding site" evidence="10">
    <location>
        <position position="183"/>
    </location>
    <ligand>
        <name>substrate</name>
    </ligand>
</feature>
<evidence type="ECO:0000256" key="4">
    <source>
        <dbReference type="ARBA" id="ARBA00022556"/>
    </source>
</evidence>
<feature type="binding site" evidence="10">
    <location>
        <position position="212"/>
    </location>
    <ligand>
        <name>substrate</name>
    </ligand>
</feature>
<evidence type="ECO:0000256" key="5">
    <source>
        <dbReference type="ARBA" id="ARBA00022723"/>
    </source>
</evidence>
<comment type="catalytic activity">
    <reaction evidence="10">
        <text>UDP-2-N,3-O-bis[(3R)-3-hydroxytetradecanoyl]-alpha-D-glucosamine + H2O = 2-N,3-O-bis[(3R)-3-hydroxytetradecanoyl]-alpha-D-glucosaminyl 1-phosphate + UMP + 2 H(+)</text>
        <dbReference type="Rhea" id="RHEA:25213"/>
        <dbReference type="ChEBI" id="CHEBI:15377"/>
        <dbReference type="ChEBI" id="CHEBI:15378"/>
        <dbReference type="ChEBI" id="CHEBI:57865"/>
        <dbReference type="ChEBI" id="CHEBI:57957"/>
        <dbReference type="ChEBI" id="CHEBI:78847"/>
        <dbReference type="EC" id="3.6.1.54"/>
    </reaction>
</comment>
<dbReference type="GO" id="GO:0005737">
    <property type="term" value="C:cytoplasm"/>
    <property type="evidence" value="ECO:0007669"/>
    <property type="project" value="InterPro"/>
</dbReference>
<feature type="binding site" evidence="10">
    <location>
        <position position="28"/>
    </location>
    <ligand>
        <name>Mn(2+)</name>
        <dbReference type="ChEBI" id="CHEBI:29035"/>
        <label>1</label>
    </ligand>
</feature>
<name>A0A2U8FQ39_9BURK</name>
<evidence type="ECO:0000313" key="13">
    <source>
        <dbReference type="Proteomes" id="UP000244892"/>
    </source>
</evidence>
<keyword evidence="3 10" id="KW-0997">Cell inner membrane</keyword>
<keyword evidence="7 10" id="KW-0443">Lipid metabolism</keyword>
<feature type="binding site" evidence="10">
    <location>
        <position position="26"/>
    </location>
    <ligand>
        <name>Mn(2+)</name>
        <dbReference type="ChEBI" id="CHEBI:29035"/>
        <label>1</label>
    </ligand>
</feature>
<dbReference type="GO" id="GO:0008758">
    <property type="term" value="F:UDP-2,3-diacylglucosamine hydrolase activity"/>
    <property type="evidence" value="ECO:0007669"/>
    <property type="project" value="UniProtKB-UniRule"/>
</dbReference>
<gene>
    <name evidence="10" type="primary">lpxH</name>
    <name evidence="12" type="ORF">DEH84_06575</name>
</gene>
<organism evidence="12 13">
    <name type="scientific">Aquabacterium olei</name>
    <dbReference type="NCBI Taxonomy" id="1296669"/>
    <lineage>
        <taxon>Bacteria</taxon>
        <taxon>Pseudomonadati</taxon>
        <taxon>Pseudomonadota</taxon>
        <taxon>Betaproteobacteria</taxon>
        <taxon>Burkholderiales</taxon>
        <taxon>Aquabacterium</taxon>
    </lineage>
</organism>
<keyword evidence="5 10" id="KW-0479">Metal-binding</keyword>
<feature type="binding site" evidence="10">
    <location>
        <position position="214"/>
    </location>
    <ligand>
        <name>Mn(2+)</name>
        <dbReference type="ChEBI" id="CHEBI:29035"/>
        <label>1</label>
    </ligand>
</feature>
<evidence type="ECO:0000256" key="9">
    <source>
        <dbReference type="ARBA" id="ARBA00023211"/>
    </source>
</evidence>
<keyword evidence="1 10" id="KW-1003">Cell membrane</keyword>
<dbReference type="UniPathway" id="UPA00359">
    <property type="reaction ID" value="UER00480"/>
</dbReference>
<comment type="function">
    <text evidence="10">Hydrolyzes the pyrophosphate bond of UDP-2,3-diacylglucosamine to yield 2,3-diacylglucosamine 1-phosphate (lipid X) and UMP by catalyzing the attack of water at the alpha-P atom. Involved in the biosynthesis of lipid A, a phosphorylated glycolipid that anchors the lipopolysaccharide to the outer membrane of the cell.</text>
</comment>
<dbReference type="AlphaFoldDB" id="A0A2U8FQ39"/>
<feature type="binding site" evidence="10">
    <location>
        <position position="57"/>
    </location>
    <ligand>
        <name>Mn(2+)</name>
        <dbReference type="ChEBI" id="CHEBI:29035"/>
        <label>1</label>
    </ligand>
</feature>
<dbReference type="GO" id="GO:0030145">
    <property type="term" value="F:manganese ion binding"/>
    <property type="evidence" value="ECO:0007669"/>
    <property type="project" value="UniProtKB-UniRule"/>
</dbReference>
<reference evidence="12 13" key="1">
    <citation type="submission" date="2018-05" db="EMBL/GenBank/DDBJ databases">
        <title>complete genome sequence of Aquabacterium olei NBRC 110486.</title>
        <authorList>
            <person name="Tang B."/>
            <person name="Chang J."/>
            <person name="Zhang L."/>
            <person name="Yang H."/>
        </authorList>
    </citation>
    <scope>NUCLEOTIDE SEQUENCE [LARGE SCALE GENOMIC DNA]</scope>
    <source>
        <strain evidence="12 13">NBRC 110486</strain>
    </source>
</reference>
<protein>
    <recommendedName>
        <fullName evidence="10">UDP-2,3-diacylglucosamine hydrolase</fullName>
        <ecNumber evidence="10">3.6.1.54</ecNumber>
    </recommendedName>
    <alternativeName>
        <fullName evidence="10">UDP-2,3-diacylglucosamine diphosphatase</fullName>
    </alternativeName>
</protein>
<keyword evidence="8 10" id="KW-0472">Membrane</keyword>
<evidence type="ECO:0000256" key="2">
    <source>
        <dbReference type="ARBA" id="ARBA00022516"/>
    </source>
</evidence>
<dbReference type="SUPFAM" id="SSF56300">
    <property type="entry name" value="Metallo-dependent phosphatases"/>
    <property type="match status" value="1"/>
</dbReference>
<dbReference type="EMBL" id="CP029210">
    <property type="protein sequence ID" value="AWI53133.1"/>
    <property type="molecule type" value="Genomic_DNA"/>
</dbReference>
<dbReference type="Gene3D" id="3.60.21.10">
    <property type="match status" value="1"/>
</dbReference>
<feature type="binding site" evidence="10">
    <location>
        <position position="138"/>
    </location>
    <ligand>
        <name>substrate</name>
    </ligand>
</feature>
<dbReference type="Proteomes" id="UP000244892">
    <property type="component" value="Chromosome"/>
</dbReference>
<dbReference type="GO" id="GO:0009245">
    <property type="term" value="P:lipid A biosynthetic process"/>
    <property type="evidence" value="ECO:0007669"/>
    <property type="project" value="UniProtKB-UniRule"/>
</dbReference>
<feature type="binding site" evidence="10">
    <location>
        <position position="57"/>
    </location>
    <ligand>
        <name>Mn(2+)</name>
        <dbReference type="ChEBI" id="CHEBI:29035"/>
        <label>2</label>
    </ligand>
</feature>
<comment type="similarity">
    <text evidence="10">Belongs to the LpxH family.</text>
</comment>
<accession>A0A2U8FQ39</accession>
<evidence type="ECO:0000256" key="3">
    <source>
        <dbReference type="ARBA" id="ARBA00022519"/>
    </source>
</evidence>
<dbReference type="InterPro" id="IPR010138">
    <property type="entry name" value="UDP-diacylglucosamine_Hdrlase"/>
</dbReference>
<dbReference type="GO" id="GO:0019897">
    <property type="term" value="C:extrinsic component of plasma membrane"/>
    <property type="evidence" value="ECO:0007669"/>
    <property type="project" value="UniProtKB-UniRule"/>
</dbReference>
<comment type="subcellular location">
    <subcellularLocation>
        <location evidence="10">Cell inner membrane</location>
        <topology evidence="10">Peripheral membrane protein</topology>
        <orientation evidence="10">Cytoplasmic side</orientation>
    </subcellularLocation>
</comment>
<feature type="binding site" evidence="10">
    <location>
        <position position="176"/>
    </location>
    <ligand>
        <name>substrate</name>
    </ligand>
</feature>
<dbReference type="InterPro" id="IPR029052">
    <property type="entry name" value="Metallo-depent_PP-like"/>
</dbReference>
<feature type="binding site" evidence="10">
    <location>
        <begin position="95"/>
        <end position="96"/>
    </location>
    <ligand>
        <name>substrate</name>
    </ligand>
</feature>
<feature type="binding site" evidence="10">
    <location>
        <position position="95"/>
    </location>
    <ligand>
        <name>Mn(2+)</name>
        <dbReference type="ChEBI" id="CHEBI:29035"/>
        <label>2</label>
    </ligand>
</feature>
<keyword evidence="13" id="KW-1185">Reference proteome</keyword>
<evidence type="ECO:0000256" key="1">
    <source>
        <dbReference type="ARBA" id="ARBA00022475"/>
    </source>
</evidence>
<comment type="cofactor">
    <cofactor evidence="10">
        <name>Mn(2+)</name>
        <dbReference type="ChEBI" id="CHEBI:29035"/>
    </cofactor>
    <text evidence="10">Binds 2 Mn(2+) ions per subunit in a binuclear metal center.</text>
</comment>
<dbReference type="KEGG" id="aon:DEH84_06575"/>
<dbReference type="RefSeq" id="WP_109035872.1">
    <property type="nucleotide sequence ID" value="NZ_CP029210.1"/>
</dbReference>
<evidence type="ECO:0000313" key="12">
    <source>
        <dbReference type="EMBL" id="AWI53133.1"/>
    </source>
</evidence>
<dbReference type="HAMAP" id="MF_00575">
    <property type="entry name" value="LpxH"/>
    <property type="match status" value="1"/>
</dbReference>
<sequence>MGKPPFPAPDILTAPPSWRCIDFVSDLHLHEGLLRTRDAFARYLQDTPADAVLILGDLFEAWVGDDMRCEPFEAGCVQALRAFGERRHLAIMVGNRDFLLGEDMLQACAAHPLGDPTVLKAFGQRHLLIHGDSLCLADTAYLQFRAQVRQPAWQQAFLAAPLGARLDQARRMREASQAHQQQQAREEWADVDEAAAEAWLDAAGAHTLVHGHTHRPASTPFGGLQDGMARWRHVTMDWDLDHGAPRAEVLRLTAEGFSRHPVTA</sequence>
<evidence type="ECO:0000256" key="7">
    <source>
        <dbReference type="ARBA" id="ARBA00023098"/>
    </source>
</evidence>
<dbReference type="CDD" id="cd07398">
    <property type="entry name" value="MPP_YbbF-LpxH"/>
    <property type="match status" value="1"/>
</dbReference>
<keyword evidence="9 10" id="KW-0464">Manganese</keyword>
<dbReference type="OrthoDB" id="9783283at2"/>
<keyword evidence="6 10" id="KW-0378">Hydrolase</keyword>
<keyword evidence="2 10" id="KW-0444">Lipid biosynthesis</keyword>
<dbReference type="InterPro" id="IPR004843">
    <property type="entry name" value="Calcineurin-like_PHP"/>
</dbReference>
<proteinExistence type="inferred from homology"/>
<dbReference type="Pfam" id="PF00149">
    <property type="entry name" value="Metallophos"/>
    <property type="match status" value="1"/>
</dbReference>
<evidence type="ECO:0000256" key="6">
    <source>
        <dbReference type="ARBA" id="ARBA00022801"/>
    </source>
</evidence>
<evidence type="ECO:0000256" key="10">
    <source>
        <dbReference type="HAMAP-Rule" id="MF_00575"/>
    </source>
</evidence>
<feature type="binding site" evidence="10">
    <location>
        <position position="130"/>
    </location>
    <ligand>
        <name>Mn(2+)</name>
        <dbReference type="ChEBI" id="CHEBI:29035"/>
        <label>2</label>
    </ligand>
</feature>
<evidence type="ECO:0000259" key="11">
    <source>
        <dbReference type="Pfam" id="PF00149"/>
    </source>
</evidence>
<feature type="domain" description="Calcineurin-like phosphoesterase" evidence="11">
    <location>
        <begin position="21"/>
        <end position="216"/>
    </location>
</feature>
<dbReference type="PANTHER" id="PTHR34990">
    <property type="entry name" value="UDP-2,3-DIACYLGLUCOSAMINE HYDROLASE-RELATED"/>
    <property type="match status" value="1"/>
</dbReference>
<evidence type="ECO:0000256" key="8">
    <source>
        <dbReference type="ARBA" id="ARBA00023136"/>
    </source>
</evidence>
<feature type="binding site" evidence="10">
    <location>
        <position position="180"/>
    </location>
    <ligand>
        <name>substrate</name>
    </ligand>
</feature>
<dbReference type="EC" id="3.6.1.54" evidence="10"/>
<comment type="pathway">
    <text evidence="10">Glycolipid biosynthesis; lipid IV(A) biosynthesis; lipid IV(A) from (3R)-3-hydroxytetradecanoyl-[acyl-carrier-protein] and UDP-N-acetyl-alpha-D-glucosamine: step 4/6.</text>
</comment>